<dbReference type="AlphaFoldDB" id="A0A158CT41"/>
<organism evidence="1 2">
    <name type="scientific">Caballeronia fortuita</name>
    <dbReference type="NCBI Taxonomy" id="1777138"/>
    <lineage>
        <taxon>Bacteria</taxon>
        <taxon>Pseudomonadati</taxon>
        <taxon>Pseudomonadota</taxon>
        <taxon>Betaproteobacteria</taxon>
        <taxon>Burkholderiales</taxon>
        <taxon>Burkholderiaceae</taxon>
        <taxon>Caballeronia</taxon>
    </lineage>
</organism>
<accession>A0A158CT41</accession>
<comment type="caution">
    <text evidence="1">The sequence shown here is derived from an EMBL/GenBank/DDBJ whole genome shotgun (WGS) entry which is preliminary data.</text>
</comment>
<dbReference type="RefSeq" id="WP_157694873.1">
    <property type="nucleotide sequence ID" value="NZ_FCNX02000012.1"/>
</dbReference>
<dbReference type="InterPro" id="IPR011051">
    <property type="entry name" value="RmlC_Cupin_sf"/>
</dbReference>
<dbReference type="EMBL" id="FCNX02000012">
    <property type="protein sequence ID" value="SAK85478.1"/>
    <property type="molecule type" value="Genomic_DNA"/>
</dbReference>
<dbReference type="Proteomes" id="UP000054903">
    <property type="component" value="Unassembled WGS sequence"/>
</dbReference>
<dbReference type="InterPro" id="IPR014710">
    <property type="entry name" value="RmlC-like_jellyroll"/>
</dbReference>
<evidence type="ECO:0000313" key="1">
    <source>
        <dbReference type="EMBL" id="SAK85478.1"/>
    </source>
</evidence>
<keyword evidence="2" id="KW-1185">Reference proteome</keyword>
<protein>
    <submittedName>
        <fullName evidence="1">Cupin domain protein</fullName>
    </submittedName>
</protein>
<proteinExistence type="predicted"/>
<dbReference type="SUPFAM" id="SSF51182">
    <property type="entry name" value="RmlC-like cupins"/>
    <property type="match status" value="2"/>
</dbReference>
<dbReference type="OrthoDB" id="8641112at2"/>
<name>A0A158CT41_9BURK</name>
<reference evidence="1" key="1">
    <citation type="submission" date="2016-01" db="EMBL/GenBank/DDBJ databases">
        <authorList>
            <person name="Peeters C."/>
        </authorList>
    </citation>
    <scope>NUCLEOTIDE SEQUENCE</scope>
    <source>
        <strain evidence="1">LMG 29320</strain>
    </source>
</reference>
<dbReference type="Gene3D" id="2.60.120.10">
    <property type="entry name" value="Jelly Rolls"/>
    <property type="match status" value="1"/>
</dbReference>
<sequence>MTEHSADFFPAVETALDSAPGLAIGTAVLPRLQATSWRCHSAASVIVMCLHGRLRIDVDKPMYAADLVPGELYTFPPNLTYRLAAPHCDARFVLMRAGTPWDVCEASVAHLDREPFLRDAPPPRDNAFDGVVDDDLDAYRAGYTRVDVLARADALRVLILGLGEKHCVPWHSHDHVADTFFCIDGPMRVITRNPDASHVLMPGDTCRAHPRQPHFVSGTHGNACLFLIVQGGGQYNYVPFETSLMGQPLQ</sequence>
<gene>
    <name evidence="1" type="ORF">AWB77_04493</name>
</gene>
<evidence type="ECO:0000313" key="2">
    <source>
        <dbReference type="Proteomes" id="UP000054903"/>
    </source>
</evidence>